<reference evidence="2 3" key="1">
    <citation type="submission" date="2016-10" db="EMBL/GenBank/DDBJ databases">
        <authorList>
            <person name="de Groot N.N."/>
        </authorList>
    </citation>
    <scope>NUCLEOTIDE SEQUENCE [LARGE SCALE GENOMIC DNA]</scope>
    <source>
        <strain evidence="2 3">TC2-24</strain>
    </source>
</reference>
<organism evidence="2 3">
    <name type="scientific">Prevotella aff. ruminicola Tc2-24</name>
    <dbReference type="NCBI Taxonomy" id="81582"/>
    <lineage>
        <taxon>Bacteria</taxon>
        <taxon>Pseudomonadati</taxon>
        <taxon>Bacteroidota</taxon>
        <taxon>Bacteroidia</taxon>
        <taxon>Bacteroidales</taxon>
        <taxon>Prevotellaceae</taxon>
        <taxon>Prevotella</taxon>
    </lineage>
</organism>
<keyword evidence="1" id="KW-0472">Membrane</keyword>
<keyword evidence="1" id="KW-1133">Transmembrane helix</keyword>
<dbReference type="EMBL" id="FOIQ01000002">
    <property type="protein sequence ID" value="SEW01280.1"/>
    <property type="molecule type" value="Genomic_DNA"/>
</dbReference>
<evidence type="ECO:0000313" key="3">
    <source>
        <dbReference type="Proteomes" id="UP000199373"/>
    </source>
</evidence>
<keyword evidence="1" id="KW-0812">Transmembrane</keyword>
<dbReference type="AlphaFoldDB" id="A0A1I0NII3"/>
<sequence>MFFLEMIIVMCTIPLKQATAIQDRLTCPQPDDTLGNSTVVYAMKSTHCKIYARLNASYFMVYYFNTYCFRFAYKYSKNKTNIHRLACCVCIILHYFIFVRLWDDPRAHQNIEAQPRKDHARPLMV</sequence>
<protein>
    <submittedName>
        <fullName evidence="2">Uncharacterized protein</fullName>
    </submittedName>
</protein>
<gene>
    <name evidence="2" type="ORF">SAMN04487850_1277</name>
</gene>
<evidence type="ECO:0000313" key="2">
    <source>
        <dbReference type="EMBL" id="SEW01280.1"/>
    </source>
</evidence>
<evidence type="ECO:0000256" key="1">
    <source>
        <dbReference type="SAM" id="Phobius"/>
    </source>
</evidence>
<dbReference type="Proteomes" id="UP000199373">
    <property type="component" value="Unassembled WGS sequence"/>
</dbReference>
<name>A0A1I0NII3_9BACT</name>
<keyword evidence="3" id="KW-1185">Reference proteome</keyword>
<accession>A0A1I0NII3</accession>
<feature type="transmembrane region" description="Helical" evidence="1">
    <location>
        <begin position="50"/>
        <end position="73"/>
    </location>
</feature>
<proteinExistence type="predicted"/>
<feature type="transmembrane region" description="Helical" evidence="1">
    <location>
        <begin position="85"/>
        <end position="102"/>
    </location>
</feature>